<name>A0A8H4U6G6_9HYPO</name>
<evidence type="ECO:0000313" key="1">
    <source>
        <dbReference type="EMBL" id="KAF4970403.1"/>
    </source>
</evidence>
<comment type="caution">
    <text evidence="1">The sequence shown here is derived from an EMBL/GenBank/DDBJ whole genome shotgun (WGS) entry which is preliminary data.</text>
</comment>
<protein>
    <submittedName>
        <fullName evidence="1">Uncharacterized protein</fullName>
    </submittedName>
</protein>
<reference evidence="1" key="2">
    <citation type="submission" date="2020-05" db="EMBL/GenBank/DDBJ databases">
        <authorList>
            <person name="Kim H.-S."/>
            <person name="Proctor R.H."/>
            <person name="Brown D.W."/>
        </authorList>
    </citation>
    <scope>NUCLEOTIDE SEQUENCE</scope>
    <source>
        <strain evidence="1">NRRL 20472</strain>
    </source>
</reference>
<dbReference type="EMBL" id="JABEXW010000125">
    <property type="protein sequence ID" value="KAF4970403.1"/>
    <property type="molecule type" value="Genomic_DNA"/>
</dbReference>
<reference evidence="1" key="1">
    <citation type="journal article" date="2020" name="BMC Genomics">
        <title>Correction to: Identification and distribution of gene clusters required for synthesis of sphingolipid metabolism inhibitors in diverse species of the filamentous fungus Fusarium.</title>
        <authorList>
            <person name="Kim H.S."/>
            <person name="Lohmar J.M."/>
            <person name="Busman M."/>
            <person name="Brown D.W."/>
            <person name="Naumann T.A."/>
            <person name="Divon H.H."/>
            <person name="Lysoe E."/>
            <person name="Uhlig S."/>
            <person name="Proctor R.H."/>
        </authorList>
    </citation>
    <scope>NUCLEOTIDE SEQUENCE</scope>
    <source>
        <strain evidence="1">NRRL 20472</strain>
    </source>
</reference>
<keyword evidence="2" id="KW-1185">Reference proteome</keyword>
<dbReference type="PANTHER" id="PTHR31252">
    <property type="entry name" value="DUF4419 DOMAIN-CONTAINING PROTEIN"/>
    <property type="match status" value="1"/>
</dbReference>
<dbReference type="AlphaFoldDB" id="A0A8H4U6G6"/>
<evidence type="ECO:0000313" key="2">
    <source>
        <dbReference type="Proteomes" id="UP000622797"/>
    </source>
</evidence>
<accession>A0A8H4U6G6</accession>
<dbReference type="InterPro" id="IPR025533">
    <property type="entry name" value="DUF4419"/>
</dbReference>
<dbReference type="OrthoDB" id="9978173at2759"/>
<proteinExistence type="predicted"/>
<dbReference type="PANTHER" id="PTHR31252:SF11">
    <property type="entry name" value="DUF4419 DOMAIN-CONTAINING PROTEIN"/>
    <property type="match status" value="1"/>
</dbReference>
<dbReference type="Proteomes" id="UP000622797">
    <property type="component" value="Unassembled WGS sequence"/>
</dbReference>
<sequence length="407" mass="45882">MPVTVNFSPPTPAWEMDGITSPEGLLREASRRCWRQSYRVIDSSLNPEDFYGNYISASENGFVWSACHAYNHHRHLIIRPDDVWLAILGQLNPYIKANDYRLRKYFVPRTSQEESETINLSASEIRNPRALAEQMETSMAEKTTYPGLGHALMVGFSTTSEVDRTVASVLFMGEMYKEYGKVDLTCGLRGLDSVTVLGTIEDWERIIARLAFVRLLGEEACEFAEMLRPIIYGIRQTLIQPDDLLVIDFWEKMVTRNNLPGDSDCITGWISAFCFWDQHGRACPLRGGELEFAGVLYSRVSFDEVPVGFASLPITVDDIGHVMDCTIIAGSLAIQAQHFSPTCDYIHSLPGWILSLNRAPKVAEITQGMIKEMRDLISRIEGDPEAVQALTQRTDELENCTYDSDLD</sequence>
<dbReference type="Pfam" id="PF14388">
    <property type="entry name" value="DUF4419"/>
    <property type="match status" value="1"/>
</dbReference>
<gene>
    <name evidence="1" type="ORF">FSARC_2565</name>
</gene>
<organism evidence="1 2">
    <name type="scientific">Fusarium sarcochroum</name>
    <dbReference type="NCBI Taxonomy" id="1208366"/>
    <lineage>
        <taxon>Eukaryota</taxon>
        <taxon>Fungi</taxon>
        <taxon>Dikarya</taxon>
        <taxon>Ascomycota</taxon>
        <taxon>Pezizomycotina</taxon>
        <taxon>Sordariomycetes</taxon>
        <taxon>Hypocreomycetidae</taxon>
        <taxon>Hypocreales</taxon>
        <taxon>Nectriaceae</taxon>
        <taxon>Fusarium</taxon>
        <taxon>Fusarium lateritium species complex</taxon>
    </lineage>
</organism>